<accession>A0A0C2JCW1</accession>
<keyword evidence="1" id="KW-0812">Transmembrane</keyword>
<proteinExistence type="predicted"/>
<keyword evidence="1" id="KW-0472">Membrane</keyword>
<evidence type="ECO:0000313" key="3">
    <source>
        <dbReference type="Proteomes" id="UP000031668"/>
    </source>
</evidence>
<protein>
    <submittedName>
        <fullName evidence="2">Uncharacterized protein</fullName>
    </submittedName>
</protein>
<dbReference type="AlphaFoldDB" id="A0A0C2JCW1"/>
<dbReference type="Proteomes" id="UP000031668">
    <property type="component" value="Unassembled WGS sequence"/>
</dbReference>
<sequence length="101" mass="11744">MAGYLLLIHDVKRYSQEMCIISQFSFVTFWPIYMVMVNLFEIMIFASFHLSITLKPFKCEDSVEGFKNKNIRCNVLDGILQHIEEKEPSVIGEPIPELTIN</sequence>
<comment type="caution">
    <text evidence="2">The sequence shown here is derived from an EMBL/GenBank/DDBJ whole genome shotgun (WGS) entry which is preliminary data.</text>
</comment>
<organism evidence="2 3">
    <name type="scientific">Thelohanellus kitauei</name>
    <name type="common">Myxosporean</name>
    <dbReference type="NCBI Taxonomy" id="669202"/>
    <lineage>
        <taxon>Eukaryota</taxon>
        <taxon>Metazoa</taxon>
        <taxon>Cnidaria</taxon>
        <taxon>Myxozoa</taxon>
        <taxon>Myxosporea</taxon>
        <taxon>Bivalvulida</taxon>
        <taxon>Platysporina</taxon>
        <taxon>Myxobolidae</taxon>
        <taxon>Thelohanellus</taxon>
    </lineage>
</organism>
<feature type="transmembrane region" description="Helical" evidence="1">
    <location>
        <begin position="20"/>
        <end position="48"/>
    </location>
</feature>
<gene>
    <name evidence="2" type="ORF">RF11_06524</name>
</gene>
<keyword evidence="3" id="KW-1185">Reference proteome</keyword>
<keyword evidence="1" id="KW-1133">Transmembrane helix</keyword>
<dbReference type="EMBL" id="JWZT01003341">
    <property type="protein sequence ID" value="KII67028.1"/>
    <property type="molecule type" value="Genomic_DNA"/>
</dbReference>
<evidence type="ECO:0000313" key="2">
    <source>
        <dbReference type="EMBL" id="KII67028.1"/>
    </source>
</evidence>
<evidence type="ECO:0000256" key="1">
    <source>
        <dbReference type="SAM" id="Phobius"/>
    </source>
</evidence>
<reference evidence="2 3" key="1">
    <citation type="journal article" date="2014" name="Genome Biol. Evol.">
        <title>The genome of the myxosporean Thelohanellus kitauei shows adaptations to nutrient acquisition within its fish host.</title>
        <authorList>
            <person name="Yang Y."/>
            <person name="Xiong J."/>
            <person name="Zhou Z."/>
            <person name="Huo F."/>
            <person name="Miao W."/>
            <person name="Ran C."/>
            <person name="Liu Y."/>
            <person name="Zhang J."/>
            <person name="Feng J."/>
            <person name="Wang M."/>
            <person name="Wang M."/>
            <person name="Wang L."/>
            <person name="Yao B."/>
        </authorList>
    </citation>
    <scope>NUCLEOTIDE SEQUENCE [LARGE SCALE GENOMIC DNA]</scope>
    <source>
        <strain evidence="2">Wuqing</strain>
    </source>
</reference>
<name>A0A0C2JCW1_THEKT</name>